<comment type="similarity">
    <text evidence="1">Belongs to the ATP-dependent AMP-binding enzyme family.</text>
</comment>
<evidence type="ECO:0000313" key="9">
    <source>
        <dbReference type="Proteomes" id="UP000027178"/>
    </source>
</evidence>
<evidence type="ECO:0000256" key="2">
    <source>
        <dbReference type="ARBA" id="ARBA00022598"/>
    </source>
</evidence>
<dbReference type="Gene3D" id="3.30.300.30">
    <property type="match status" value="1"/>
</dbReference>
<keyword evidence="3" id="KW-0547">Nucleotide-binding</keyword>
<dbReference type="FunFam" id="3.40.50.12780:FF:000003">
    <property type="entry name" value="Long-chain-fatty-acid--CoA ligase FadD"/>
    <property type="match status" value="1"/>
</dbReference>
<dbReference type="SUPFAM" id="SSF56801">
    <property type="entry name" value="Acetyl-CoA synthetase-like"/>
    <property type="match status" value="1"/>
</dbReference>
<dbReference type="FunFam" id="3.30.300.30:FF:000007">
    <property type="entry name" value="4-coumarate--CoA ligase 2"/>
    <property type="match status" value="1"/>
</dbReference>
<evidence type="ECO:0000259" key="7">
    <source>
        <dbReference type="Pfam" id="PF13193"/>
    </source>
</evidence>
<name>A0A066YRY0_9ACTN</name>
<protein>
    <submittedName>
        <fullName evidence="8">AMP-dependent synthetase</fullName>
    </submittedName>
</protein>
<reference evidence="8 9" key="1">
    <citation type="submission" date="2014-05" db="EMBL/GenBank/DDBJ databases">
        <title>Draft Genome Sequence of Kitasatospora cheerisanensis KCTC 2395.</title>
        <authorList>
            <person name="Nam D.H."/>
        </authorList>
    </citation>
    <scope>NUCLEOTIDE SEQUENCE [LARGE SCALE GENOMIC DNA]</scope>
    <source>
        <strain evidence="8 9">KCTC 2395</strain>
    </source>
</reference>
<feature type="region of interest" description="Disordered" evidence="5">
    <location>
        <begin position="1"/>
        <end position="52"/>
    </location>
</feature>
<dbReference type="Pfam" id="PF00501">
    <property type="entry name" value="AMP-binding"/>
    <property type="match status" value="1"/>
</dbReference>
<evidence type="ECO:0000256" key="5">
    <source>
        <dbReference type="SAM" id="MobiDB-lite"/>
    </source>
</evidence>
<dbReference type="Proteomes" id="UP000027178">
    <property type="component" value="Unassembled WGS sequence"/>
</dbReference>
<dbReference type="AlphaFoldDB" id="A0A066YRY0"/>
<feature type="domain" description="AMP-dependent synthetase/ligase" evidence="6">
    <location>
        <begin position="86"/>
        <end position="443"/>
    </location>
</feature>
<dbReference type="eggNOG" id="COG0318">
    <property type="taxonomic scope" value="Bacteria"/>
</dbReference>
<dbReference type="Pfam" id="PF13193">
    <property type="entry name" value="AMP-binding_C"/>
    <property type="match status" value="1"/>
</dbReference>
<proteinExistence type="inferred from homology"/>
<gene>
    <name evidence="8" type="ORF">KCH_73410</name>
</gene>
<feature type="compositionally biased region" description="Low complexity" evidence="5">
    <location>
        <begin position="43"/>
        <end position="52"/>
    </location>
</feature>
<dbReference type="HOGENOM" id="CLU_000022_59_2_11"/>
<comment type="caution">
    <text evidence="8">The sequence shown here is derived from an EMBL/GenBank/DDBJ whole genome shotgun (WGS) entry which is preliminary data.</text>
</comment>
<evidence type="ECO:0000259" key="6">
    <source>
        <dbReference type="Pfam" id="PF00501"/>
    </source>
</evidence>
<dbReference type="EMBL" id="JNBY01000159">
    <property type="protein sequence ID" value="KDN80851.1"/>
    <property type="molecule type" value="Genomic_DNA"/>
</dbReference>
<dbReference type="InterPro" id="IPR020845">
    <property type="entry name" value="AMP-binding_CS"/>
</dbReference>
<dbReference type="GO" id="GO:0005524">
    <property type="term" value="F:ATP binding"/>
    <property type="evidence" value="ECO:0007669"/>
    <property type="project" value="UniProtKB-KW"/>
</dbReference>
<evidence type="ECO:0000256" key="4">
    <source>
        <dbReference type="ARBA" id="ARBA00022840"/>
    </source>
</evidence>
<dbReference type="PANTHER" id="PTHR24096">
    <property type="entry name" value="LONG-CHAIN-FATTY-ACID--COA LIGASE"/>
    <property type="match status" value="1"/>
</dbReference>
<keyword evidence="2" id="KW-0436">Ligase</keyword>
<dbReference type="InterPro" id="IPR045851">
    <property type="entry name" value="AMP-bd_C_sf"/>
</dbReference>
<evidence type="ECO:0000256" key="3">
    <source>
        <dbReference type="ARBA" id="ARBA00022741"/>
    </source>
</evidence>
<dbReference type="PANTHER" id="PTHR24096:SF149">
    <property type="entry name" value="AMP-BINDING DOMAIN-CONTAINING PROTEIN-RELATED"/>
    <property type="match status" value="1"/>
</dbReference>
<dbReference type="Gene3D" id="3.40.50.12780">
    <property type="entry name" value="N-terminal domain of ligase-like"/>
    <property type="match status" value="1"/>
</dbReference>
<organism evidence="8 9">
    <name type="scientific">Kitasatospora cheerisanensis KCTC 2395</name>
    <dbReference type="NCBI Taxonomy" id="1348663"/>
    <lineage>
        <taxon>Bacteria</taxon>
        <taxon>Bacillati</taxon>
        <taxon>Actinomycetota</taxon>
        <taxon>Actinomycetes</taxon>
        <taxon>Kitasatosporales</taxon>
        <taxon>Streptomycetaceae</taxon>
        <taxon>Kitasatospora</taxon>
    </lineage>
</organism>
<sequence length="582" mass="62095">MASGTHHRATAPQHRAPVPPAPRSTIEQYPHHRAAPAPPRNKSSATTPTAEPAPEASMVFHSDYPTVAPLDRPIHDAVLGDCATGEHADRPALVDALTGRTVSYRELDAGSRRVAAGLAAAGVGKGEVVALFSPNSVAYPLAFYGTTRTGATVTPVSSLATAGELANQLRDSGARWIITVAAFLPVALEAAAGHPVAEIFVCDRADGHRSLTDLAATDAPEPTPDLDPATDLAVLPYSSGTTGLPKGVMLTHRSVSTNLAQVDALLKTTPGERILAVLPFFHIYGLTALLNRPLRARSTVVVLPRFDLEQFLTAIQDHRIEAVYVAPPIALALAKHPLVDRYDLSSVRYVLSAAAPLDAELAAACARRLGLPHLLQGFGMTELSPVTHVVPPHEPHPPVGTVGRLVPGTELRVLSLDEPRRDLGPGEDGELLFRGPQVMKGYFGRDSDTAATVDPEGWLHSGDVGHVDEDGYLYVVDRVKELIKYKGYQVAPAELEALLLTHPSIADAAVIGVTDAEGTERPKAYVVPAFGCELAEQEVIEYVARRVAPYKKVREVEFVDAVPKSASGKILRRELRARAASR</sequence>
<dbReference type="PROSITE" id="PS00455">
    <property type="entry name" value="AMP_BINDING"/>
    <property type="match status" value="1"/>
</dbReference>
<evidence type="ECO:0000256" key="1">
    <source>
        <dbReference type="ARBA" id="ARBA00006432"/>
    </source>
</evidence>
<dbReference type="GO" id="GO:0016405">
    <property type="term" value="F:CoA-ligase activity"/>
    <property type="evidence" value="ECO:0007669"/>
    <property type="project" value="TreeGrafter"/>
</dbReference>
<evidence type="ECO:0000313" key="8">
    <source>
        <dbReference type="EMBL" id="KDN80851.1"/>
    </source>
</evidence>
<dbReference type="PATRIC" id="fig|1348663.4.peg.7096"/>
<feature type="domain" description="AMP-binding enzyme C-terminal" evidence="7">
    <location>
        <begin position="494"/>
        <end position="569"/>
    </location>
</feature>
<keyword evidence="9" id="KW-1185">Reference proteome</keyword>
<dbReference type="InterPro" id="IPR000873">
    <property type="entry name" value="AMP-dep_synth/lig_dom"/>
</dbReference>
<keyword evidence="4" id="KW-0067">ATP-binding</keyword>
<dbReference type="InterPro" id="IPR025110">
    <property type="entry name" value="AMP-bd_C"/>
</dbReference>
<dbReference type="InterPro" id="IPR042099">
    <property type="entry name" value="ANL_N_sf"/>
</dbReference>
<accession>A0A066YRY0</accession>